<feature type="region of interest" description="Disordered" evidence="1">
    <location>
        <begin position="297"/>
        <end position="326"/>
    </location>
</feature>
<gene>
    <name evidence="3" type="ORF">EV652_1165</name>
</gene>
<evidence type="ECO:0000313" key="4">
    <source>
        <dbReference type="Proteomes" id="UP000294508"/>
    </source>
</evidence>
<evidence type="ECO:0000313" key="3">
    <source>
        <dbReference type="EMBL" id="TCO17984.1"/>
    </source>
</evidence>
<evidence type="ECO:0000259" key="2">
    <source>
        <dbReference type="PROSITE" id="PS50146"/>
    </source>
</evidence>
<feature type="compositionally biased region" description="Low complexity" evidence="1">
    <location>
        <begin position="300"/>
        <end position="309"/>
    </location>
</feature>
<proteinExistence type="predicted"/>
<dbReference type="InterPro" id="IPR001206">
    <property type="entry name" value="Diacylglycerol_kinase_cat_dom"/>
</dbReference>
<dbReference type="EMBL" id="SLWN01000016">
    <property type="protein sequence ID" value="TCO17984.1"/>
    <property type="molecule type" value="Genomic_DNA"/>
</dbReference>
<dbReference type="InterPro" id="IPR016064">
    <property type="entry name" value="NAD/diacylglycerol_kinase_sf"/>
</dbReference>
<dbReference type="InterPro" id="IPR017438">
    <property type="entry name" value="ATP-NAD_kinase_N"/>
</dbReference>
<accession>A0A4R2H349</accession>
<dbReference type="Gene3D" id="2.60.200.40">
    <property type="match status" value="1"/>
</dbReference>
<keyword evidence="4" id="KW-1185">Reference proteome</keyword>
<organism evidence="3 4">
    <name type="scientific">Kribbella steppae</name>
    <dbReference type="NCBI Taxonomy" id="2512223"/>
    <lineage>
        <taxon>Bacteria</taxon>
        <taxon>Bacillati</taxon>
        <taxon>Actinomycetota</taxon>
        <taxon>Actinomycetes</taxon>
        <taxon>Propionibacteriales</taxon>
        <taxon>Kribbellaceae</taxon>
        <taxon>Kribbella</taxon>
    </lineage>
</organism>
<dbReference type="Gene3D" id="3.40.50.10330">
    <property type="entry name" value="Probable inorganic polyphosphate/atp-NAD kinase, domain 1"/>
    <property type="match status" value="1"/>
</dbReference>
<protein>
    <submittedName>
        <fullName evidence="3">Diacylglycerol kinase family enzyme</fullName>
    </submittedName>
</protein>
<dbReference type="GO" id="GO:0016301">
    <property type="term" value="F:kinase activity"/>
    <property type="evidence" value="ECO:0007669"/>
    <property type="project" value="UniProtKB-KW"/>
</dbReference>
<comment type="caution">
    <text evidence="3">The sequence shown here is derived from an EMBL/GenBank/DDBJ whole genome shotgun (WGS) entry which is preliminary data.</text>
</comment>
<evidence type="ECO:0000256" key="1">
    <source>
        <dbReference type="SAM" id="MobiDB-lite"/>
    </source>
</evidence>
<feature type="region of interest" description="Disordered" evidence="1">
    <location>
        <begin position="1"/>
        <end position="24"/>
    </location>
</feature>
<keyword evidence="3" id="KW-0808">Transferase</keyword>
<sequence length="326" mass="34508">MNRPRHPAPRLSTLTSHGWRPVDPPRQPVLLVNPRSGNGAATRNQIVERARERGIETVILGPGDDLRTRVLDVVADGADALGMAGGDGSLADVAAVAAAHGLPFVCIPVGTRNHFALDLGVDRQDVPGALDAFTDGVERLIDVGEVNGRIFLNNVSLGIYGEAVQQASYRDTKVRTLAETARRVLGPSGPMPALRFIDDTGREHARLAVLLVSNNPYALNGPGLGTRPTLASGQLGILLLDTPDERQHPPGRAWSAPHLEVQAPTTVHAGTDGEALELVAPLEFAVRPAALRVRISARHPGASPAARMPSPRPRRTAAQSLPPTAE</sequence>
<name>A0A4R2H349_9ACTN</name>
<dbReference type="RefSeq" id="WP_132213866.1">
    <property type="nucleotide sequence ID" value="NZ_SLWN01000016.1"/>
</dbReference>
<dbReference type="SUPFAM" id="SSF111331">
    <property type="entry name" value="NAD kinase/diacylglycerol kinase-like"/>
    <property type="match status" value="1"/>
</dbReference>
<dbReference type="AlphaFoldDB" id="A0A4R2H349"/>
<dbReference type="OrthoDB" id="3208200at2"/>
<dbReference type="Pfam" id="PF00781">
    <property type="entry name" value="DAGK_cat"/>
    <property type="match status" value="1"/>
</dbReference>
<reference evidence="3 4" key="1">
    <citation type="journal article" date="2015" name="Stand. Genomic Sci.">
        <title>Genomic Encyclopedia of Bacterial and Archaeal Type Strains, Phase III: the genomes of soil and plant-associated and newly described type strains.</title>
        <authorList>
            <person name="Whitman W.B."/>
            <person name="Woyke T."/>
            <person name="Klenk H.P."/>
            <person name="Zhou Y."/>
            <person name="Lilburn T.G."/>
            <person name="Beck B.J."/>
            <person name="De Vos P."/>
            <person name="Vandamme P."/>
            <person name="Eisen J.A."/>
            <person name="Garrity G."/>
            <person name="Hugenholtz P."/>
            <person name="Kyrpides N.C."/>
        </authorList>
    </citation>
    <scope>NUCLEOTIDE SEQUENCE [LARGE SCALE GENOMIC DNA]</scope>
    <source>
        <strain evidence="3 4">VKM Ac-2572</strain>
    </source>
</reference>
<keyword evidence="3" id="KW-0418">Kinase</keyword>
<dbReference type="PROSITE" id="PS50146">
    <property type="entry name" value="DAGK"/>
    <property type="match status" value="1"/>
</dbReference>
<feature type="domain" description="DAGKc" evidence="2">
    <location>
        <begin position="24"/>
        <end position="150"/>
    </location>
</feature>
<dbReference type="Proteomes" id="UP000294508">
    <property type="component" value="Unassembled WGS sequence"/>
</dbReference>